<feature type="non-terminal residue" evidence="1">
    <location>
        <position position="114"/>
    </location>
</feature>
<dbReference type="Proteomes" id="UP000789920">
    <property type="component" value="Unassembled WGS sequence"/>
</dbReference>
<comment type="caution">
    <text evidence="1">The sequence shown here is derived from an EMBL/GenBank/DDBJ whole genome shotgun (WGS) entry which is preliminary data.</text>
</comment>
<reference evidence="1" key="1">
    <citation type="submission" date="2021-06" db="EMBL/GenBank/DDBJ databases">
        <authorList>
            <person name="Kallberg Y."/>
            <person name="Tangrot J."/>
            <person name="Rosling A."/>
        </authorList>
    </citation>
    <scope>NUCLEOTIDE SEQUENCE</scope>
    <source>
        <strain evidence="1">MA461A</strain>
    </source>
</reference>
<proteinExistence type="predicted"/>
<dbReference type="EMBL" id="CAJVQC010093313">
    <property type="protein sequence ID" value="CAG8827126.1"/>
    <property type="molecule type" value="Genomic_DNA"/>
</dbReference>
<evidence type="ECO:0000313" key="2">
    <source>
        <dbReference type="Proteomes" id="UP000789920"/>
    </source>
</evidence>
<gene>
    <name evidence="1" type="ORF">RPERSI_LOCUS26898</name>
</gene>
<accession>A0ACA9S6X4</accession>
<keyword evidence="2" id="KW-1185">Reference proteome</keyword>
<sequence length="114" mass="12968">MPCCVDTIVKISHVRQTDKDESNLTIAWAIGVYPAESEDYEIELVLFVPLNEDERDPNIQSVFVKDEYYNMTVMSSTHLTIKRELGSNRCPLKASLVGVAQEIPKEVNYENAIF</sequence>
<evidence type="ECO:0000313" key="1">
    <source>
        <dbReference type="EMBL" id="CAG8827126.1"/>
    </source>
</evidence>
<protein>
    <submittedName>
        <fullName evidence="1">25511_t:CDS:1</fullName>
    </submittedName>
</protein>
<organism evidence="1 2">
    <name type="scientific">Racocetra persica</name>
    <dbReference type="NCBI Taxonomy" id="160502"/>
    <lineage>
        <taxon>Eukaryota</taxon>
        <taxon>Fungi</taxon>
        <taxon>Fungi incertae sedis</taxon>
        <taxon>Mucoromycota</taxon>
        <taxon>Glomeromycotina</taxon>
        <taxon>Glomeromycetes</taxon>
        <taxon>Diversisporales</taxon>
        <taxon>Gigasporaceae</taxon>
        <taxon>Racocetra</taxon>
    </lineage>
</organism>
<name>A0ACA9S6X4_9GLOM</name>